<accession>A0A1W2FUN0</accession>
<dbReference type="PANTHER" id="PTHR22642:SF2">
    <property type="entry name" value="PROTEIN LONG AFTER FAR-RED 3"/>
    <property type="match status" value="1"/>
</dbReference>
<dbReference type="InterPro" id="IPR032466">
    <property type="entry name" value="Metal_Hydrolase"/>
</dbReference>
<keyword evidence="3" id="KW-1185">Reference proteome</keyword>
<organism evidence="2 3">
    <name type="scientific">Kibdelosporangium aridum</name>
    <dbReference type="NCBI Taxonomy" id="2030"/>
    <lineage>
        <taxon>Bacteria</taxon>
        <taxon>Bacillati</taxon>
        <taxon>Actinomycetota</taxon>
        <taxon>Actinomycetes</taxon>
        <taxon>Pseudonocardiales</taxon>
        <taxon>Pseudonocardiaceae</taxon>
        <taxon>Kibdelosporangium</taxon>
    </lineage>
</organism>
<dbReference type="OrthoDB" id="3173428at2"/>
<feature type="domain" description="Amidohydrolase 3" evidence="1">
    <location>
        <begin position="49"/>
        <end position="532"/>
    </location>
</feature>
<dbReference type="PANTHER" id="PTHR22642">
    <property type="entry name" value="IMIDAZOLONEPROPIONASE"/>
    <property type="match status" value="1"/>
</dbReference>
<dbReference type="Proteomes" id="UP000192674">
    <property type="component" value="Unassembled WGS sequence"/>
</dbReference>
<dbReference type="Pfam" id="PF07969">
    <property type="entry name" value="Amidohydro_3"/>
    <property type="match status" value="1"/>
</dbReference>
<evidence type="ECO:0000259" key="1">
    <source>
        <dbReference type="Pfam" id="PF07969"/>
    </source>
</evidence>
<dbReference type="InterPro" id="IPR013108">
    <property type="entry name" value="Amidohydro_3"/>
</dbReference>
<dbReference type="AlphaFoldDB" id="A0A1W2FUN0"/>
<dbReference type="InterPro" id="IPR033932">
    <property type="entry name" value="YtcJ-like"/>
</dbReference>
<evidence type="ECO:0000313" key="2">
    <source>
        <dbReference type="EMBL" id="SMD25494.1"/>
    </source>
</evidence>
<dbReference type="Gene3D" id="3.10.310.70">
    <property type="match status" value="1"/>
</dbReference>
<dbReference type="EMBL" id="FWXV01000011">
    <property type="protein sequence ID" value="SMD25494.1"/>
    <property type="molecule type" value="Genomic_DNA"/>
</dbReference>
<evidence type="ECO:0000313" key="3">
    <source>
        <dbReference type="Proteomes" id="UP000192674"/>
    </source>
</evidence>
<dbReference type="Gene3D" id="2.30.40.10">
    <property type="entry name" value="Urease, subunit C, domain 1"/>
    <property type="match status" value="1"/>
</dbReference>
<dbReference type="InterPro" id="IPR011059">
    <property type="entry name" value="Metal-dep_hydrolase_composite"/>
</dbReference>
<name>A0A1W2FUN0_KIBAR</name>
<dbReference type="GO" id="GO:0016810">
    <property type="term" value="F:hydrolase activity, acting on carbon-nitrogen (but not peptide) bonds"/>
    <property type="evidence" value="ECO:0007669"/>
    <property type="project" value="InterPro"/>
</dbReference>
<dbReference type="Gene3D" id="3.20.20.140">
    <property type="entry name" value="Metal-dependent hydrolases"/>
    <property type="match status" value="1"/>
</dbReference>
<gene>
    <name evidence="2" type="ORF">SAMN05661093_09180</name>
</gene>
<protein>
    <recommendedName>
        <fullName evidence="1">Amidohydrolase 3 domain-containing protein</fullName>
    </recommendedName>
</protein>
<dbReference type="CDD" id="cd01300">
    <property type="entry name" value="YtcJ_like"/>
    <property type="match status" value="1"/>
</dbReference>
<sequence length="535" mass="58325">MQVRVFHGGPVLTIDPAGTLASAVAVADGKIVAVGGEDVVEPYLKDADEVVDLNGRLLMPGFIDAHVHPVAGGLERIRCDLSEVSADQYADVIAAYIKEHPEREWVLGGGWSMEAFPGGRPTRDHLDAVVGNQPALLPNRDHHSAWASSRALELAGIDKHTPDPVDGRIERDADGVPTGLLHEGAMDLLKAIVPQHAPEDFTEALRAGQKHLHSLGIVGWLDALVDESTHEAYLKADREGWLTAKVSGALWWDRDCPPERIHEQVARLKMMQGGSRYRTPIVKVMQDGVIETFTAAMMHPYLDPCGHPTTNRGLRFLEPQQLKAVTKALDEAGFAVHFHAIGDQAIRDVLDAVEGTQGTRHQIAHVQVVHPDDVPRFHRLRVTANLQALWATHEPQLDELTLPFIGEERNRWLYPFGDLYRTGAPLAMGSDWPVSTPDPMAAIHVAVNRISALAPAGTPPLGPEQALPLAVALRAYTAGSAAASQLDRRSGTIAVGYDADLVVLDRNPFEHPHTELADTRVDRTYAEGVEVHRAD</sequence>
<dbReference type="RefSeq" id="WP_084433454.1">
    <property type="nucleotide sequence ID" value="NZ_FWXV01000011.1"/>
</dbReference>
<proteinExistence type="predicted"/>
<dbReference type="SUPFAM" id="SSF51556">
    <property type="entry name" value="Metallo-dependent hydrolases"/>
    <property type="match status" value="1"/>
</dbReference>
<reference evidence="2 3" key="1">
    <citation type="submission" date="2017-04" db="EMBL/GenBank/DDBJ databases">
        <authorList>
            <person name="Afonso C.L."/>
            <person name="Miller P.J."/>
            <person name="Scott M.A."/>
            <person name="Spackman E."/>
            <person name="Goraichik I."/>
            <person name="Dimitrov K.M."/>
            <person name="Suarez D.L."/>
            <person name="Swayne D.E."/>
        </authorList>
    </citation>
    <scope>NUCLEOTIDE SEQUENCE [LARGE SCALE GENOMIC DNA]</scope>
    <source>
        <strain evidence="2 3">DSM 43828</strain>
    </source>
</reference>
<dbReference type="SUPFAM" id="SSF51338">
    <property type="entry name" value="Composite domain of metallo-dependent hydrolases"/>
    <property type="match status" value="1"/>
</dbReference>